<keyword evidence="24" id="KW-0472">Membrane</keyword>
<evidence type="ECO:0000256" key="2">
    <source>
        <dbReference type="ARBA" id="ARBA00004613"/>
    </source>
</evidence>
<evidence type="ECO:0000256" key="9">
    <source>
        <dbReference type="ARBA" id="ARBA00036775"/>
    </source>
</evidence>
<evidence type="ECO:0000256" key="11">
    <source>
        <dbReference type="ARBA" id="ARBA00048080"/>
    </source>
</evidence>
<reference evidence="26" key="2">
    <citation type="submission" date="2025-08" db="UniProtKB">
        <authorList>
            <consortium name="Ensembl"/>
        </authorList>
    </citation>
    <scope>IDENTIFICATION</scope>
</reference>
<keyword evidence="27" id="KW-1185">Reference proteome</keyword>
<protein>
    <recommendedName>
        <fullName evidence="23">Phospholipase A2</fullName>
        <ecNumber evidence="23">3.1.1.4</ecNumber>
    </recommendedName>
</protein>
<evidence type="ECO:0000256" key="7">
    <source>
        <dbReference type="ARBA" id="ARBA00023408"/>
    </source>
</evidence>
<evidence type="ECO:0000256" key="4">
    <source>
        <dbReference type="ARBA" id="ARBA00022525"/>
    </source>
</evidence>
<feature type="transmembrane region" description="Helical" evidence="24">
    <location>
        <begin position="73"/>
        <end position="92"/>
    </location>
</feature>
<dbReference type="Gene3D" id="1.20.90.10">
    <property type="entry name" value="Phospholipase A2 domain"/>
    <property type="match status" value="1"/>
</dbReference>
<feature type="disulfide bond" evidence="21">
    <location>
        <begin position="138"/>
        <end position="213"/>
    </location>
</feature>
<feature type="binding site" evidence="20">
    <location>
        <position position="118"/>
    </location>
    <ligand>
        <name>Ca(2+)</name>
        <dbReference type="ChEBI" id="CHEBI:29108"/>
    </ligand>
</feature>
<evidence type="ECO:0000256" key="1">
    <source>
        <dbReference type="ARBA" id="ARBA00004450"/>
    </source>
</evidence>
<evidence type="ECO:0000256" key="24">
    <source>
        <dbReference type="SAM" id="Phobius"/>
    </source>
</evidence>
<feature type="binding site" evidence="20">
    <location>
        <position position="137"/>
    </location>
    <ligand>
        <name>Ca(2+)</name>
        <dbReference type="ChEBI" id="CHEBI:29108"/>
    </ligand>
</feature>
<evidence type="ECO:0000256" key="10">
    <source>
        <dbReference type="ARBA" id="ARBA00048015"/>
    </source>
</evidence>
<dbReference type="GO" id="GO:0016042">
    <property type="term" value="P:lipid catabolic process"/>
    <property type="evidence" value="ECO:0007669"/>
    <property type="project" value="InterPro"/>
</dbReference>
<comment type="catalytic activity">
    <reaction evidence="8">
        <text>1-hexadecanoyl-2-(4Z,7Z,10Z,13Z,16Z,19Z-docosahexaenoyl)-sn-glycero-3-phosphocholine + H2O = (4Z,7Z,10Z,13Z,16Z,19Z)-docosahexaenoate + 1-hexadecanoyl-sn-glycero-3-phosphocholine + H(+)</text>
        <dbReference type="Rhea" id="RHEA:41231"/>
        <dbReference type="ChEBI" id="CHEBI:15377"/>
        <dbReference type="ChEBI" id="CHEBI:15378"/>
        <dbReference type="ChEBI" id="CHEBI:72998"/>
        <dbReference type="ChEBI" id="CHEBI:74963"/>
        <dbReference type="ChEBI" id="CHEBI:77016"/>
    </reaction>
    <physiologicalReaction direction="left-to-right" evidence="8">
        <dbReference type="Rhea" id="RHEA:41232"/>
    </physiologicalReaction>
</comment>
<dbReference type="FunFam" id="1.20.90.10:FF:000001">
    <property type="entry name" value="Basic phospholipase A2 homolog"/>
    <property type="match status" value="1"/>
</dbReference>
<evidence type="ECO:0000256" key="16">
    <source>
        <dbReference type="ARBA" id="ARBA00048699"/>
    </source>
</evidence>
<comment type="catalytic activity">
    <reaction evidence="11">
        <text>1,2-dihexadecanoyl-sn-glycero-3-phospho-(1'-sn-glycerol) + H2O = 1-hexadecanoyl-sn-glycero-3-phospho-(1'-sn-glycerol) + hexadecanoate + H(+)</text>
        <dbReference type="Rhea" id="RHEA:45472"/>
        <dbReference type="ChEBI" id="CHEBI:7896"/>
        <dbReference type="ChEBI" id="CHEBI:15377"/>
        <dbReference type="ChEBI" id="CHEBI:15378"/>
        <dbReference type="ChEBI" id="CHEBI:72829"/>
        <dbReference type="ChEBI" id="CHEBI:75158"/>
    </reaction>
    <physiologicalReaction direction="left-to-right" evidence="11">
        <dbReference type="Rhea" id="RHEA:45473"/>
    </physiologicalReaction>
</comment>
<evidence type="ECO:0000256" key="13">
    <source>
        <dbReference type="ARBA" id="ARBA00048227"/>
    </source>
</evidence>
<evidence type="ECO:0000313" key="26">
    <source>
        <dbReference type="Ensembl" id="ENSEASP00005039519.1"/>
    </source>
</evidence>
<comment type="catalytic activity">
    <reaction evidence="18">
        <text>1-hexadecanoyl-2-(9Z-octadecenoyl)-sn-glycero-3-phosphoglycerol + H2O = 1-hexadecanoyl-sn-glycero-3-phosphoglycerol + (9Z)-octadecenoate + H(+)</text>
        <dbReference type="Rhea" id="RHEA:44524"/>
        <dbReference type="ChEBI" id="CHEBI:15377"/>
        <dbReference type="ChEBI" id="CHEBI:15378"/>
        <dbReference type="ChEBI" id="CHEBI:30823"/>
        <dbReference type="ChEBI" id="CHEBI:84472"/>
        <dbReference type="ChEBI" id="CHEBI:84475"/>
    </reaction>
    <physiologicalReaction direction="left-to-right" evidence="18">
        <dbReference type="Rhea" id="RHEA:44525"/>
    </physiologicalReaction>
</comment>
<dbReference type="InterPro" id="IPR016090">
    <property type="entry name" value="PLA2-like_dom"/>
</dbReference>
<comment type="catalytic activity">
    <reaction evidence="15">
        <text>1-hexadecanoyl-2-(9Z-octadecenoyl)-sn-glycero-3-phosphoethanolamine + H2O = 1-hexadecanoyl-sn-glycero-3-phosphoethanolamine + (9Z)-octadecenoate + H(+)</text>
        <dbReference type="Rhea" id="RHEA:40911"/>
        <dbReference type="ChEBI" id="CHEBI:15377"/>
        <dbReference type="ChEBI" id="CHEBI:15378"/>
        <dbReference type="ChEBI" id="CHEBI:30823"/>
        <dbReference type="ChEBI" id="CHEBI:73004"/>
        <dbReference type="ChEBI" id="CHEBI:73007"/>
    </reaction>
    <physiologicalReaction direction="left-to-right" evidence="15">
        <dbReference type="Rhea" id="RHEA:40912"/>
    </physiologicalReaction>
</comment>
<dbReference type="GeneTree" id="ENSGT00940000155096"/>
<feature type="active site" evidence="19">
    <location>
        <position position="180"/>
    </location>
</feature>
<keyword evidence="20" id="KW-0479">Metal-binding</keyword>
<dbReference type="SUPFAM" id="SSF48619">
    <property type="entry name" value="Phospholipase A2, PLA2"/>
    <property type="match status" value="1"/>
</dbReference>
<evidence type="ECO:0000313" key="27">
    <source>
        <dbReference type="Proteomes" id="UP000694387"/>
    </source>
</evidence>
<keyword evidence="20 23" id="KW-0106">Calcium</keyword>
<feature type="binding site" evidence="20">
    <location>
        <position position="120"/>
    </location>
    <ligand>
        <name>Ca(2+)</name>
        <dbReference type="ChEBI" id="CHEBI:29108"/>
    </ligand>
</feature>
<dbReference type="GO" id="GO:0050482">
    <property type="term" value="P:arachidonate secretion"/>
    <property type="evidence" value="ECO:0007669"/>
    <property type="project" value="InterPro"/>
</dbReference>
<evidence type="ECO:0000256" key="8">
    <source>
        <dbReference type="ARBA" id="ARBA00036719"/>
    </source>
</evidence>
<name>A0A9L0IR08_EQUAS</name>
<keyword evidence="5" id="KW-0081">Bacteriolytic enzyme</keyword>
<comment type="catalytic activity">
    <reaction evidence="9">
        <text>a 1,2-diacyl-sn-glycero-3-phosphoethanolamine + H2O = a 1-acyl-sn-glycero-3-phosphoethanolamine + a fatty acid + H(+)</text>
        <dbReference type="Rhea" id="RHEA:44604"/>
        <dbReference type="ChEBI" id="CHEBI:15377"/>
        <dbReference type="ChEBI" id="CHEBI:15378"/>
        <dbReference type="ChEBI" id="CHEBI:28868"/>
        <dbReference type="ChEBI" id="CHEBI:64381"/>
        <dbReference type="ChEBI" id="CHEBI:64612"/>
    </reaction>
    <physiologicalReaction direction="left-to-right" evidence="9">
        <dbReference type="Rhea" id="RHEA:44605"/>
    </physiologicalReaction>
</comment>
<sequence length="213" mass="23546">MRGRKGDYPGAWACQNVSPCTGRTPMPCPCPANPPAPRGSGYLRGTGVQNTQGSRLEVSTLTSSERAVDMKTLLLLAVIMAFGLLQVQGHLLDFRKMIRLMTGKEATSSYGFYGCHCGVGGKGSPKDATDRCCVAHDCCYYRLQKRGCGTKLLNYKFSYRGGKIICAKQDFCRSELCQCDKTAASCFARNRKTYSKKYQYYNNKSCRGKTPRC</sequence>
<comment type="catalytic activity">
    <reaction evidence="23">
        <text>a 1,2-diacyl-sn-glycero-3-phosphocholine + H2O = a 1-acyl-sn-glycero-3-phosphocholine + a fatty acid + H(+)</text>
        <dbReference type="Rhea" id="RHEA:15801"/>
        <dbReference type="ChEBI" id="CHEBI:15377"/>
        <dbReference type="ChEBI" id="CHEBI:15378"/>
        <dbReference type="ChEBI" id="CHEBI:28868"/>
        <dbReference type="ChEBI" id="CHEBI:57643"/>
        <dbReference type="ChEBI" id="CHEBI:58168"/>
        <dbReference type="EC" id="3.1.1.4"/>
    </reaction>
</comment>
<evidence type="ECO:0000256" key="6">
    <source>
        <dbReference type="ARBA" id="ARBA00023157"/>
    </source>
</evidence>
<comment type="catalytic activity">
    <reaction evidence="7">
        <text>1-hexadecanoyl-2-(9Z,12Z-octadecadienoyl)-sn-glycero-3-phosphocholine + H2O = (9Z,12Z)-octadecadienoate + 1-hexadecanoyl-sn-glycero-3-phosphocholine + H(+)</text>
        <dbReference type="Rhea" id="RHEA:40811"/>
        <dbReference type="ChEBI" id="CHEBI:15377"/>
        <dbReference type="ChEBI" id="CHEBI:15378"/>
        <dbReference type="ChEBI" id="CHEBI:30245"/>
        <dbReference type="ChEBI" id="CHEBI:72998"/>
        <dbReference type="ChEBI" id="CHEBI:73002"/>
    </reaction>
    <physiologicalReaction direction="left-to-right" evidence="7">
        <dbReference type="Rhea" id="RHEA:40812"/>
    </physiologicalReaction>
</comment>
<dbReference type="PRINTS" id="PR00389">
    <property type="entry name" value="PHPHLIPASEA2"/>
</dbReference>
<evidence type="ECO:0000259" key="25">
    <source>
        <dbReference type="SMART" id="SM00085"/>
    </source>
</evidence>
<dbReference type="GO" id="GO:0005509">
    <property type="term" value="F:calcium ion binding"/>
    <property type="evidence" value="ECO:0007669"/>
    <property type="project" value="InterPro"/>
</dbReference>
<evidence type="ECO:0000256" key="21">
    <source>
        <dbReference type="PIRSR" id="PIRSR601211-3"/>
    </source>
</evidence>
<feature type="domain" description="Phospholipase A2-like central" evidence="25">
    <location>
        <begin position="90"/>
        <end position="207"/>
    </location>
</feature>
<evidence type="ECO:0000256" key="23">
    <source>
        <dbReference type="RuleBase" id="RU361236"/>
    </source>
</evidence>
<feature type="disulfide bond" evidence="21">
    <location>
        <begin position="139"/>
        <end position="179"/>
    </location>
</feature>
<evidence type="ECO:0000256" key="18">
    <source>
        <dbReference type="ARBA" id="ARBA00049282"/>
    </source>
</evidence>
<dbReference type="GO" id="GO:0005576">
    <property type="term" value="C:extracellular region"/>
    <property type="evidence" value="ECO:0007669"/>
    <property type="project" value="UniProtKB-SubCell"/>
</dbReference>
<dbReference type="EC" id="3.1.1.4" evidence="23"/>
<keyword evidence="6 21" id="KW-1015">Disulfide bond</keyword>
<keyword evidence="4 23" id="KW-0964">Secreted</keyword>
<dbReference type="GO" id="GO:0042742">
    <property type="term" value="P:defense response to bacterium"/>
    <property type="evidence" value="ECO:0007669"/>
    <property type="project" value="UniProtKB-KW"/>
</dbReference>
<organism evidence="26 27">
    <name type="scientific">Equus asinus</name>
    <name type="common">Donkey</name>
    <name type="synonym">Equus africanus asinus</name>
    <dbReference type="NCBI Taxonomy" id="9793"/>
    <lineage>
        <taxon>Eukaryota</taxon>
        <taxon>Metazoa</taxon>
        <taxon>Chordata</taxon>
        <taxon>Craniata</taxon>
        <taxon>Vertebrata</taxon>
        <taxon>Euteleostomi</taxon>
        <taxon>Mammalia</taxon>
        <taxon>Eutheria</taxon>
        <taxon>Laurasiatheria</taxon>
        <taxon>Perissodactyla</taxon>
        <taxon>Equidae</taxon>
        <taxon>Equus</taxon>
    </lineage>
</organism>
<dbReference type="Proteomes" id="UP000694387">
    <property type="component" value="Chromosome 5"/>
</dbReference>
<dbReference type="PANTHER" id="PTHR11716">
    <property type="entry name" value="PHOSPHOLIPASE A2 FAMILY MEMBER"/>
    <property type="match status" value="1"/>
</dbReference>
<comment type="similarity">
    <text evidence="3 22">Belongs to the phospholipase A2 family.</text>
</comment>
<comment type="catalytic activity">
    <reaction evidence="13">
        <text>1,2-dihexadecanoyl-sn-glycero-3-phosphocholine + H2O = 1-hexadecanoyl-sn-glycero-3-phosphocholine + hexadecanoate + H(+)</text>
        <dbReference type="Rhea" id="RHEA:41223"/>
        <dbReference type="ChEBI" id="CHEBI:7896"/>
        <dbReference type="ChEBI" id="CHEBI:15377"/>
        <dbReference type="ChEBI" id="CHEBI:15378"/>
        <dbReference type="ChEBI" id="CHEBI:72998"/>
        <dbReference type="ChEBI" id="CHEBI:72999"/>
    </reaction>
    <physiologicalReaction direction="left-to-right" evidence="13">
        <dbReference type="Rhea" id="RHEA:41224"/>
    </physiologicalReaction>
</comment>
<dbReference type="GO" id="GO:0031640">
    <property type="term" value="P:killing of cells of another organism"/>
    <property type="evidence" value="ECO:0007669"/>
    <property type="project" value="UniProtKB-KW"/>
</dbReference>
<comment type="subcellular location">
    <subcellularLocation>
        <location evidence="1">Mitochondrion outer membrane</location>
        <topology evidence="1">Peripheral membrane protein</topology>
    </subcellularLocation>
    <subcellularLocation>
        <location evidence="2 23">Secreted</location>
    </subcellularLocation>
</comment>
<comment type="catalytic activity">
    <reaction evidence="12">
        <text>N-hexadecanoyl-1,2-di-(9Z-octadecenoyl)-sn-glycero-3-phosphoethanolamine + H2O = N-hexadecanoyl-1-(9Z-octadecenoyl)-sn-glycero-3-phosphoethanolamine + (9Z)-octadecenoate + H(+)</text>
        <dbReference type="Rhea" id="RHEA:45424"/>
        <dbReference type="ChEBI" id="CHEBI:15377"/>
        <dbReference type="ChEBI" id="CHEBI:15378"/>
        <dbReference type="ChEBI" id="CHEBI:30823"/>
        <dbReference type="ChEBI" id="CHEBI:78097"/>
        <dbReference type="ChEBI" id="CHEBI:85217"/>
    </reaction>
    <physiologicalReaction direction="left-to-right" evidence="12">
        <dbReference type="Rhea" id="RHEA:45425"/>
    </physiologicalReaction>
</comment>
<evidence type="ECO:0000256" key="19">
    <source>
        <dbReference type="PIRSR" id="PIRSR601211-1"/>
    </source>
</evidence>
<dbReference type="SMART" id="SM00085">
    <property type="entry name" value="PA2c"/>
    <property type="match status" value="1"/>
</dbReference>
<dbReference type="GO" id="GO:0047498">
    <property type="term" value="F:calcium-dependent phospholipase A2 activity"/>
    <property type="evidence" value="ECO:0007669"/>
    <property type="project" value="TreeGrafter"/>
</dbReference>
<reference evidence="26" key="3">
    <citation type="submission" date="2025-09" db="UniProtKB">
        <authorList>
            <consortium name="Ensembl"/>
        </authorList>
    </citation>
    <scope>IDENTIFICATION</scope>
</reference>
<evidence type="ECO:0000256" key="5">
    <source>
        <dbReference type="ARBA" id="ARBA00022638"/>
    </source>
</evidence>
<dbReference type="GO" id="GO:0042130">
    <property type="term" value="P:negative regulation of T cell proliferation"/>
    <property type="evidence" value="ECO:0007669"/>
    <property type="project" value="TreeGrafter"/>
</dbReference>
<keyword evidence="23" id="KW-0443">Lipid metabolism</keyword>
<dbReference type="InterPro" id="IPR036444">
    <property type="entry name" value="PLipase_A2_dom_sf"/>
</dbReference>
<comment type="catalytic activity">
    <reaction evidence="16">
        <text>1-hexadecanoyl-2-(9Z-octadecenoyl)-sn-glycero-3-phosphocholine + H2O = 1-hexadecanoyl-sn-glycero-3-phosphocholine + (9Z)-octadecenoate + H(+)</text>
        <dbReference type="Rhea" id="RHEA:38779"/>
        <dbReference type="ChEBI" id="CHEBI:15377"/>
        <dbReference type="ChEBI" id="CHEBI:15378"/>
        <dbReference type="ChEBI" id="CHEBI:30823"/>
        <dbReference type="ChEBI" id="CHEBI:72998"/>
        <dbReference type="ChEBI" id="CHEBI:73001"/>
    </reaction>
    <physiologicalReaction direction="left-to-right" evidence="16">
        <dbReference type="Rhea" id="RHEA:38780"/>
    </physiologicalReaction>
</comment>
<feature type="disulfide bond" evidence="21">
    <location>
        <begin position="117"/>
        <end position="133"/>
    </location>
</feature>
<keyword evidence="5" id="KW-0929">Antimicrobial</keyword>
<feature type="active site" evidence="19">
    <location>
        <position position="136"/>
    </location>
</feature>
<evidence type="ECO:0000256" key="12">
    <source>
        <dbReference type="ARBA" id="ARBA00048221"/>
    </source>
</evidence>
<keyword evidence="23" id="KW-0378">Hydrolase</keyword>
<dbReference type="CDD" id="cd00125">
    <property type="entry name" value="PLA2c"/>
    <property type="match status" value="1"/>
</dbReference>
<dbReference type="PANTHER" id="PTHR11716:SF9">
    <property type="entry name" value="PHOSPHOLIPASE A2, MEMBRANE ASSOCIATED"/>
    <property type="match status" value="1"/>
</dbReference>
<evidence type="ECO:0000256" key="17">
    <source>
        <dbReference type="ARBA" id="ARBA00049039"/>
    </source>
</evidence>
<comment type="catalytic activity">
    <reaction evidence="10">
        <text>1-hexadecanoyl-2-(9Z-octadecenoyl)-sn-glycero-3-phospho-(1'-sn-glycerol) + H2O = 1-hexadecanoyl-sn-glycero-3-phospho-(1'-sn-glycerol) + (9Z)-octadecenoate + H(+)</text>
        <dbReference type="Rhea" id="RHEA:40919"/>
        <dbReference type="ChEBI" id="CHEBI:15377"/>
        <dbReference type="ChEBI" id="CHEBI:15378"/>
        <dbReference type="ChEBI" id="CHEBI:30823"/>
        <dbReference type="ChEBI" id="CHEBI:72841"/>
        <dbReference type="ChEBI" id="CHEBI:75158"/>
    </reaction>
    <physiologicalReaction direction="left-to-right" evidence="10">
        <dbReference type="Rhea" id="RHEA:40920"/>
    </physiologicalReaction>
</comment>
<dbReference type="GO" id="GO:0006644">
    <property type="term" value="P:phospholipid metabolic process"/>
    <property type="evidence" value="ECO:0007669"/>
    <property type="project" value="InterPro"/>
</dbReference>
<feature type="disulfide bond" evidence="21">
    <location>
        <begin position="166"/>
        <end position="177"/>
    </location>
</feature>
<proteinExistence type="inferred from homology"/>
<reference evidence="26 27" key="1">
    <citation type="journal article" date="2020" name="Nat. Commun.">
        <title>Donkey genomes provide new insights into domestication and selection for coat color.</title>
        <authorList>
            <person name="Wang"/>
            <person name="C."/>
            <person name="Li"/>
            <person name="H."/>
            <person name="Guo"/>
            <person name="Y."/>
            <person name="Huang"/>
            <person name="J."/>
            <person name="Sun"/>
            <person name="Y."/>
            <person name="Min"/>
            <person name="J."/>
            <person name="Wang"/>
            <person name="J."/>
            <person name="Fang"/>
            <person name="X."/>
            <person name="Zhao"/>
            <person name="Z."/>
            <person name="Wang"/>
            <person name="S."/>
            <person name="Zhang"/>
            <person name="Y."/>
            <person name="Liu"/>
            <person name="Q."/>
            <person name="Jiang"/>
            <person name="Q."/>
            <person name="Wang"/>
            <person name="X."/>
            <person name="Guo"/>
            <person name="Y."/>
            <person name="Yang"/>
            <person name="C."/>
            <person name="Wang"/>
            <person name="Y."/>
            <person name="Tian"/>
            <person name="F."/>
            <person name="Zhuang"/>
            <person name="G."/>
            <person name="Fan"/>
            <person name="Y."/>
            <person name="Gao"/>
            <person name="Q."/>
            <person name="Li"/>
            <person name="Y."/>
            <person name="Ju"/>
            <person name="Z."/>
            <person name="Li"/>
            <person name="J."/>
            <person name="Li"/>
            <person name="R."/>
            <person name="Hou"/>
            <person name="M."/>
            <person name="Yang"/>
            <person name="G."/>
            <person name="Liu"/>
            <person name="G."/>
            <person name="Liu"/>
            <person name="W."/>
            <person name="Guo"/>
            <person name="J."/>
            <person name="Pan"/>
            <person name="S."/>
            <person name="Fan"/>
            <person name="G."/>
            <person name="Zhang"/>
            <person name="W."/>
            <person name="Zhang"/>
            <person name="R."/>
            <person name="Yu"/>
            <person name="J."/>
            <person name="Zhang"/>
            <person name="X."/>
            <person name="Yin"/>
            <person name="Q."/>
            <person name="Ji"/>
            <person name="C."/>
            <person name="Jin"/>
            <person name="Y."/>
            <person name="Yue"/>
            <person name="G."/>
            <person name="Liu"/>
            <person name="M."/>
            <person name="Xu"/>
            <person name="J."/>
            <person name="Liu"/>
            <person name="S."/>
            <person name="Jordana"/>
            <person name="J."/>
            <person name="Noce"/>
            <person name="A."/>
            <person name="Amills"/>
            <person name="M."/>
            <person name="Wu"/>
            <person name="D.D."/>
            <person name="Li"/>
            <person name="S."/>
            <person name="Zhou"/>
            <person name="X. and Zhong"/>
            <person name="J."/>
        </authorList>
    </citation>
    <scope>NUCLEOTIDE SEQUENCE [LARGE SCALE GENOMIC DNA]</scope>
</reference>
<accession>A0A9L0IR08</accession>
<comment type="catalytic activity">
    <reaction evidence="17">
        <text>1-hexadecanoyl-2-(9Z,12Z-octadecadienoyl)-sn-glycero-3-phosphoethanolamine + H2O = 1-hexadecanoyl-sn-glycero-3-phosphoethanolamine + (9Z,12Z)-octadecadienoate + H(+)</text>
        <dbReference type="Rhea" id="RHEA:40815"/>
        <dbReference type="ChEBI" id="CHEBI:15377"/>
        <dbReference type="ChEBI" id="CHEBI:15378"/>
        <dbReference type="ChEBI" id="CHEBI:30245"/>
        <dbReference type="ChEBI" id="CHEBI:73004"/>
        <dbReference type="ChEBI" id="CHEBI:73008"/>
    </reaction>
    <physiologicalReaction direction="left-to-right" evidence="17">
        <dbReference type="Rhea" id="RHEA:40816"/>
    </physiologicalReaction>
</comment>
<evidence type="ECO:0000256" key="22">
    <source>
        <dbReference type="RuleBase" id="RU003654"/>
    </source>
</evidence>
<evidence type="ECO:0000256" key="15">
    <source>
        <dbReference type="ARBA" id="ARBA00048613"/>
    </source>
</evidence>
<evidence type="ECO:0000256" key="14">
    <source>
        <dbReference type="ARBA" id="ARBA00048541"/>
    </source>
</evidence>
<comment type="catalytic activity">
    <reaction evidence="14">
        <text>1-hexadecanoyl-2-(5Z,8Z,11Z,14Z-eicosatetraenoyl)-sn-glycero-3-phosphoethanolamine + H2O = 1-hexadecanoyl-sn-glycero-3-phosphoethanolamine + (5Z,8Z,11Z,14Z)-eicosatetraenoate + H(+)</text>
        <dbReference type="Rhea" id="RHEA:40431"/>
        <dbReference type="ChEBI" id="CHEBI:15377"/>
        <dbReference type="ChEBI" id="CHEBI:15378"/>
        <dbReference type="ChEBI" id="CHEBI:32395"/>
        <dbReference type="ChEBI" id="CHEBI:73004"/>
        <dbReference type="ChEBI" id="CHEBI:73009"/>
    </reaction>
    <physiologicalReaction direction="left-to-right" evidence="14">
        <dbReference type="Rhea" id="RHEA:40432"/>
    </physiologicalReaction>
</comment>
<keyword evidence="24" id="KW-1133">Transmembrane helix</keyword>
<comment type="cofactor">
    <cofactor evidence="20">
        <name>Ca(2+)</name>
        <dbReference type="ChEBI" id="CHEBI:29108"/>
    </cofactor>
    <text evidence="20">Binds 1 Ca(2+) ion per subunit.</text>
</comment>
<dbReference type="InterPro" id="IPR001211">
    <property type="entry name" value="PLA2"/>
</dbReference>
<gene>
    <name evidence="26" type="primary">PLA2G2A</name>
</gene>
<evidence type="ECO:0000256" key="20">
    <source>
        <dbReference type="PIRSR" id="PIRSR601211-2"/>
    </source>
</evidence>
<dbReference type="GO" id="GO:0005741">
    <property type="term" value="C:mitochondrial outer membrane"/>
    <property type="evidence" value="ECO:0007669"/>
    <property type="project" value="UniProtKB-SubCell"/>
</dbReference>
<dbReference type="PROSITE" id="PS00118">
    <property type="entry name" value="PA2_HIS"/>
    <property type="match status" value="1"/>
</dbReference>
<feature type="disulfide bond" evidence="21">
    <location>
        <begin position="132"/>
        <end position="186"/>
    </location>
</feature>
<dbReference type="AlphaFoldDB" id="A0A9L0IR08"/>
<dbReference type="Ensembl" id="ENSEAST00005065347.1">
    <property type="protein sequence ID" value="ENSEASP00005039519.1"/>
    <property type="gene ID" value="ENSEASG00005037605.1"/>
</dbReference>
<feature type="disulfide bond" evidence="21">
    <location>
        <begin position="148"/>
        <end position="172"/>
    </location>
</feature>
<keyword evidence="24" id="KW-0812">Transmembrane</keyword>
<evidence type="ECO:0000256" key="3">
    <source>
        <dbReference type="ARBA" id="ARBA00007056"/>
    </source>
</evidence>
<dbReference type="Pfam" id="PF00068">
    <property type="entry name" value="Phospholip_A2_1"/>
    <property type="match status" value="1"/>
</dbReference>
<dbReference type="GO" id="GO:0005543">
    <property type="term" value="F:phospholipid binding"/>
    <property type="evidence" value="ECO:0007669"/>
    <property type="project" value="TreeGrafter"/>
</dbReference>
<dbReference type="InterPro" id="IPR033113">
    <property type="entry name" value="PLA2_histidine"/>
</dbReference>